<dbReference type="Gene3D" id="3.10.590.10">
    <property type="entry name" value="ph1033 like domains"/>
    <property type="match status" value="2"/>
</dbReference>
<evidence type="ECO:0000259" key="2">
    <source>
        <dbReference type="PROSITE" id="PS50882"/>
    </source>
</evidence>
<dbReference type="GO" id="GO:0000398">
    <property type="term" value="P:mRNA splicing, via spliceosome"/>
    <property type="evidence" value="ECO:0007669"/>
    <property type="project" value="TreeGrafter"/>
</dbReference>
<feature type="compositionally biased region" description="Low complexity" evidence="1">
    <location>
        <begin position="428"/>
        <end position="459"/>
    </location>
</feature>
<comment type="caution">
    <text evidence="3">The sequence shown here is derived from an EMBL/GenBank/DDBJ whole genome shotgun (WGS) entry which is preliminary data.</text>
</comment>
<dbReference type="AlphaFoldDB" id="A0A814PFK2"/>
<dbReference type="PROSITE" id="PS50882">
    <property type="entry name" value="YTH"/>
    <property type="match status" value="1"/>
</dbReference>
<proteinExistence type="predicted"/>
<dbReference type="Pfam" id="PF04146">
    <property type="entry name" value="YTH"/>
    <property type="match status" value="2"/>
</dbReference>
<dbReference type="GO" id="GO:0005654">
    <property type="term" value="C:nucleoplasm"/>
    <property type="evidence" value="ECO:0007669"/>
    <property type="project" value="TreeGrafter"/>
</dbReference>
<feature type="compositionally biased region" description="Basic residues" evidence="1">
    <location>
        <begin position="690"/>
        <end position="704"/>
    </location>
</feature>
<feature type="compositionally biased region" description="Polar residues" evidence="1">
    <location>
        <begin position="663"/>
        <end position="674"/>
    </location>
</feature>
<dbReference type="InterPro" id="IPR007275">
    <property type="entry name" value="YTH_domain"/>
</dbReference>
<feature type="compositionally biased region" description="Basic and acidic residues" evidence="1">
    <location>
        <begin position="119"/>
        <end position="136"/>
    </location>
</feature>
<evidence type="ECO:0000313" key="4">
    <source>
        <dbReference type="Proteomes" id="UP000663845"/>
    </source>
</evidence>
<protein>
    <recommendedName>
        <fullName evidence="2">YTH domain-containing protein</fullName>
    </recommendedName>
</protein>
<gene>
    <name evidence="3" type="ORF">JYZ213_LOCUS21554</name>
</gene>
<organism evidence="3 4">
    <name type="scientific">Adineta steineri</name>
    <dbReference type="NCBI Taxonomy" id="433720"/>
    <lineage>
        <taxon>Eukaryota</taxon>
        <taxon>Metazoa</taxon>
        <taxon>Spiralia</taxon>
        <taxon>Gnathifera</taxon>
        <taxon>Rotifera</taxon>
        <taxon>Eurotatoria</taxon>
        <taxon>Bdelloidea</taxon>
        <taxon>Adinetida</taxon>
        <taxon>Adinetidae</taxon>
        <taxon>Adineta</taxon>
    </lineage>
</organism>
<dbReference type="Proteomes" id="UP000663845">
    <property type="component" value="Unassembled WGS sequence"/>
</dbReference>
<dbReference type="EMBL" id="CAJNOG010000237">
    <property type="protein sequence ID" value="CAF1104143.1"/>
    <property type="molecule type" value="Genomic_DNA"/>
</dbReference>
<dbReference type="GO" id="GO:0003729">
    <property type="term" value="F:mRNA binding"/>
    <property type="evidence" value="ECO:0007669"/>
    <property type="project" value="TreeGrafter"/>
</dbReference>
<feature type="domain" description="YTH" evidence="2">
    <location>
        <begin position="234"/>
        <end position="404"/>
    </location>
</feature>
<sequence>MSGGVELDLVCAESDADDFSSTSIELDLVCAESDADDFSSTSKSKHIRHVSIEEQLIYEEQDHNNNINNVHNIADDDDDDDDDIAIIEPTDINPSNNKSDSRIIIDNNCSSTIEATFSDDTRNDSNDNGERRKAERLSSSSSSSSVTSSSNSNEDVIDNDPDFIQMELSSGTIKQENESTENDQRKSSGVPTLMITVKNEMAQPVHEQTIPTTTATATTDPAEPATLHHIFSDAVYYLIKSGNEENISLAKSKGVWSTPPTNEIKLNRAFRDHRNVILIFSVAESKAFQGFARMSCEARHDSQPDHRNVILIFSVAESKAFQGFARMSCEARHDSQPVNWILPPGMNNRAFSGVIYIDWITRRSLPFSKTLHLFNSWNENKPVKIGRDGQEIEPRCAEALCRLFPSDPAIDIMSIATKAKNNKKRYSSRSQSRSPLPTNISSSLPLDSSSSSSSTTLIIKRQVSKDHNRRSPSKTKHRPSSSSNNSSRRSSNRYQHQPSTNYDRHRRPQSRSRDRTNNDLQRKRRRRSGSSNSSHGAKNNSNRKHTHRNGDQPSYNNVNKTMAKIISTGTYEEYMSHLLASHSQYGGFGGGMFPPGGYPPMAYDPSAFYSMAYDHRNLPLSMHGGYETPMDMYLPQSTSSISSRSRNTTDYEQEINAFLRHTTAANAYQTNDNGGKSHRNHRYQNDYRHKASSRHRSKSREHRR</sequence>
<feature type="region of interest" description="Disordered" evidence="1">
    <location>
        <begin position="115"/>
        <end position="159"/>
    </location>
</feature>
<feature type="region of interest" description="Disordered" evidence="1">
    <location>
        <begin position="67"/>
        <end position="103"/>
    </location>
</feature>
<dbReference type="PANTHER" id="PTHR12357:SF3">
    <property type="entry name" value="YTH DOMAIN-CONTAINING PROTEIN 1"/>
    <property type="match status" value="1"/>
</dbReference>
<feature type="compositionally biased region" description="Basic residues" evidence="1">
    <location>
        <begin position="467"/>
        <end position="479"/>
    </location>
</feature>
<evidence type="ECO:0000313" key="3">
    <source>
        <dbReference type="EMBL" id="CAF1104143.1"/>
    </source>
</evidence>
<dbReference type="GO" id="GO:1990247">
    <property type="term" value="F:N6-methyladenosine-containing RNA reader activity"/>
    <property type="evidence" value="ECO:0007669"/>
    <property type="project" value="TreeGrafter"/>
</dbReference>
<evidence type="ECO:0000256" key="1">
    <source>
        <dbReference type="SAM" id="MobiDB-lite"/>
    </source>
</evidence>
<dbReference type="PANTHER" id="PTHR12357">
    <property type="entry name" value="YTH YT521-B HOMOLOGY DOMAIN-CONTAINING"/>
    <property type="match status" value="1"/>
</dbReference>
<feature type="compositionally biased region" description="Acidic residues" evidence="1">
    <location>
        <begin position="75"/>
        <end position="85"/>
    </location>
</feature>
<accession>A0A814PFK2</accession>
<feature type="compositionally biased region" description="Low complexity" evidence="1">
    <location>
        <begin position="138"/>
        <end position="152"/>
    </location>
</feature>
<feature type="region of interest" description="Disordered" evidence="1">
    <location>
        <begin position="420"/>
        <end position="558"/>
    </location>
</feature>
<dbReference type="CDD" id="cd21134">
    <property type="entry name" value="YTH"/>
    <property type="match status" value="1"/>
</dbReference>
<name>A0A814PFK2_9BILA</name>
<dbReference type="InterPro" id="IPR045168">
    <property type="entry name" value="YTH_prot"/>
</dbReference>
<feature type="region of interest" description="Disordered" evidence="1">
    <location>
        <begin position="662"/>
        <end position="704"/>
    </location>
</feature>
<reference evidence="3" key="1">
    <citation type="submission" date="2021-02" db="EMBL/GenBank/DDBJ databases">
        <authorList>
            <person name="Nowell W R."/>
        </authorList>
    </citation>
    <scope>NUCLEOTIDE SEQUENCE</scope>
</reference>
<feature type="compositionally biased region" description="Low complexity" evidence="1">
    <location>
        <begin position="529"/>
        <end position="540"/>
    </location>
</feature>
<feature type="compositionally biased region" description="Basic and acidic residues" evidence="1">
    <location>
        <begin position="511"/>
        <end position="521"/>
    </location>
</feature>
<dbReference type="GO" id="GO:0000381">
    <property type="term" value="P:regulation of alternative mRNA splicing, via spliceosome"/>
    <property type="evidence" value="ECO:0007669"/>
    <property type="project" value="TreeGrafter"/>
</dbReference>
<feature type="compositionally biased region" description="Low complexity" evidence="1">
    <location>
        <begin position="480"/>
        <end position="493"/>
    </location>
</feature>